<name>A0A4U1BPK5_9GAMM</name>
<sequence>MKSTAVMAAMLLAGCSSMTSEPVQVDGQWTIGRLQGEAVRLGSGDNQAELTIAQGKMQAYFGCNRINGQWPEAGQSFGPQMSTRMGCQQPVAGYEQRYNQAMAKATGYQVQHGRLQILNNDQVILEAYKPTSLDSFRQANGNWTLVSLQGMADIVSMNDEKAPELSIDITEGKAGGDSGCNRFFGKLTAAGDALWLDSAGMTMMACPEPMSKQEQLLMSAFSQADHTTVDDDKLQWWQGDSLLVEYQKQQ</sequence>
<dbReference type="Gene3D" id="2.40.128.270">
    <property type="match status" value="2"/>
</dbReference>
<evidence type="ECO:0000313" key="4">
    <source>
        <dbReference type="Proteomes" id="UP000305675"/>
    </source>
</evidence>
<evidence type="ECO:0000259" key="2">
    <source>
        <dbReference type="Pfam" id="PF03724"/>
    </source>
</evidence>
<accession>A0A4U1BPK5</accession>
<dbReference type="Proteomes" id="UP000305675">
    <property type="component" value="Unassembled WGS sequence"/>
</dbReference>
<feature type="signal peptide" evidence="1">
    <location>
        <begin position="1"/>
        <end position="19"/>
    </location>
</feature>
<dbReference type="InterPro" id="IPR038670">
    <property type="entry name" value="HslJ-like_sf"/>
</dbReference>
<dbReference type="AlphaFoldDB" id="A0A4U1BPK5"/>
<organism evidence="3 4">
    <name type="scientific">Ferrimonas aestuarii</name>
    <dbReference type="NCBI Taxonomy" id="2569539"/>
    <lineage>
        <taxon>Bacteria</taxon>
        <taxon>Pseudomonadati</taxon>
        <taxon>Pseudomonadota</taxon>
        <taxon>Gammaproteobacteria</taxon>
        <taxon>Alteromonadales</taxon>
        <taxon>Ferrimonadaceae</taxon>
        <taxon>Ferrimonas</taxon>
    </lineage>
</organism>
<comment type="caution">
    <text evidence="3">The sequence shown here is derived from an EMBL/GenBank/DDBJ whole genome shotgun (WGS) entry which is preliminary data.</text>
</comment>
<evidence type="ECO:0000313" key="3">
    <source>
        <dbReference type="EMBL" id="TKB55489.1"/>
    </source>
</evidence>
<protein>
    <submittedName>
        <fullName evidence="3">META domain-containing protein</fullName>
    </submittedName>
</protein>
<evidence type="ECO:0000256" key="1">
    <source>
        <dbReference type="SAM" id="SignalP"/>
    </source>
</evidence>
<dbReference type="PANTHER" id="PTHR35535:SF1">
    <property type="entry name" value="HEAT SHOCK PROTEIN HSLJ"/>
    <property type="match status" value="1"/>
</dbReference>
<feature type="domain" description="DUF306" evidence="2">
    <location>
        <begin position="26"/>
        <end position="122"/>
    </location>
</feature>
<feature type="chain" id="PRO_5020464048" evidence="1">
    <location>
        <begin position="20"/>
        <end position="250"/>
    </location>
</feature>
<reference evidence="3 4" key="1">
    <citation type="submission" date="2019-04" db="EMBL/GenBank/DDBJ databases">
        <authorList>
            <person name="Hwang J.C."/>
        </authorList>
    </citation>
    <scope>NUCLEOTIDE SEQUENCE [LARGE SCALE GENOMIC DNA]</scope>
    <source>
        <strain evidence="3 4">IMCC35002</strain>
    </source>
</reference>
<keyword evidence="1" id="KW-0732">Signal</keyword>
<dbReference type="Pfam" id="PF03724">
    <property type="entry name" value="META"/>
    <property type="match status" value="2"/>
</dbReference>
<gene>
    <name evidence="3" type="ORF">FCL42_09905</name>
</gene>
<feature type="domain" description="DUF306" evidence="2">
    <location>
        <begin position="140"/>
        <end position="241"/>
    </location>
</feature>
<dbReference type="InterPro" id="IPR005184">
    <property type="entry name" value="DUF306_Meta_HslJ"/>
</dbReference>
<dbReference type="RefSeq" id="WP_136863246.1">
    <property type="nucleotide sequence ID" value="NZ_SWCJ01000005.1"/>
</dbReference>
<dbReference type="EMBL" id="SWCJ01000005">
    <property type="protein sequence ID" value="TKB55489.1"/>
    <property type="molecule type" value="Genomic_DNA"/>
</dbReference>
<dbReference type="OrthoDB" id="5348860at2"/>
<proteinExistence type="predicted"/>
<keyword evidence="4" id="KW-1185">Reference proteome</keyword>
<dbReference type="PROSITE" id="PS51257">
    <property type="entry name" value="PROKAR_LIPOPROTEIN"/>
    <property type="match status" value="1"/>
</dbReference>
<dbReference type="InterPro" id="IPR053147">
    <property type="entry name" value="Hsp_HslJ-like"/>
</dbReference>
<dbReference type="PANTHER" id="PTHR35535">
    <property type="entry name" value="HEAT SHOCK PROTEIN HSLJ"/>
    <property type="match status" value="1"/>
</dbReference>